<evidence type="ECO:0000313" key="2">
    <source>
        <dbReference type="Proteomes" id="UP000189703"/>
    </source>
</evidence>
<name>A0A1U7YTX8_NELNU</name>
<protein>
    <submittedName>
        <fullName evidence="3">Uncharacterized protein LOC104587782</fullName>
    </submittedName>
</protein>
<dbReference type="Proteomes" id="UP000189703">
    <property type="component" value="Unplaced"/>
</dbReference>
<sequence>MDSNLKKARILEGCETNGGEGILETQVDLMETYSIPMGVGEERAAEGDSQSEDSKGSTESDPIQNSSLRMSEIEGELGAAEDSQGMEVDEGSDESFPSRINRLFH</sequence>
<proteinExistence type="predicted"/>
<organism evidence="2 3">
    <name type="scientific">Nelumbo nucifera</name>
    <name type="common">Sacred lotus</name>
    <dbReference type="NCBI Taxonomy" id="4432"/>
    <lineage>
        <taxon>Eukaryota</taxon>
        <taxon>Viridiplantae</taxon>
        <taxon>Streptophyta</taxon>
        <taxon>Embryophyta</taxon>
        <taxon>Tracheophyta</taxon>
        <taxon>Spermatophyta</taxon>
        <taxon>Magnoliopsida</taxon>
        <taxon>Proteales</taxon>
        <taxon>Nelumbonaceae</taxon>
        <taxon>Nelumbo</taxon>
    </lineage>
</organism>
<reference evidence="3" key="1">
    <citation type="submission" date="2025-08" db="UniProtKB">
        <authorList>
            <consortium name="RefSeq"/>
        </authorList>
    </citation>
    <scope>IDENTIFICATION</scope>
</reference>
<gene>
    <name evidence="3" type="primary">LOC104587782</name>
</gene>
<evidence type="ECO:0000256" key="1">
    <source>
        <dbReference type="SAM" id="MobiDB-lite"/>
    </source>
</evidence>
<keyword evidence="2" id="KW-1185">Reference proteome</keyword>
<dbReference type="GeneID" id="104587782"/>
<feature type="compositionally biased region" description="Basic and acidic residues" evidence="1">
    <location>
        <begin position="40"/>
        <end position="58"/>
    </location>
</feature>
<feature type="region of interest" description="Disordered" evidence="1">
    <location>
        <begin position="34"/>
        <end position="105"/>
    </location>
</feature>
<accession>A0A1U7YTX8</accession>
<dbReference type="RefSeq" id="XP_010243807.1">
    <property type="nucleotide sequence ID" value="XM_010245505.2"/>
</dbReference>
<feature type="compositionally biased region" description="Polar residues" evidence="1">
    <location>
        <begin position="59"/>
        <end position="69"/>
    </location>
</feature>
<evidence type="ECO:0000313" key="3">
    <source>
        <dbReference type="RefSeq" id="XP_010243807.1"/>
    </source>
</evidence>
<dbReference type="KEGG" id="nnu:104587782"/>
<dbReference type="AlphaFoldDB" id="A0A1U7YTX8"/>